<evidence type="ECO:0000256" key="5">
    <source>
        <dbReference type="ARBA" id="ARBA00022801"/>
    </source>
</evidence>
<dbReference type="InterPro" id="IPR041373">
    <property type="entry name" value="RT_RNaseH"/>
</dbReference>
<dbReference type="SUPFAM" id="SSF56672">
    <property type="entry name" value="DNA/RNA polymerases"/>
    <property type="match status" value="1"/>
</dbReference>
<dbReference type="GO" id="GO:0003964">
    <property type="term" value="F:RNA-directed DNA polymerase activity"/>
    <property type="evidence" value="ECO:0007669"/>
    <property type="project" value="UniProtKB-KW"/>
</dbReference>
<evidence type="ECO:0000256" key="4">
    <source>
        <dbReference type="ARBA" id="ARBA00022759"/>
    </source>
</evidence>
<dbReference type="EMBL" id="QJKJ01001272">
    <property type="protein sequence ID" value="RDY08437.1"/>
    <property type="molecule type" value="Genomic_DNA"/>
</dbReference>
<reference evidence="8" key="1">
    <citation type="submission" date="2018-05" db="EMBL/GenBank/DDBJ databases">
        <title>Draft genome of Mucuna pruriens seed.</title>
        <authorList>
            <person name="Nnadi N.E."/>
            <person name="Vos R."/>
            <person name="Hasami M.H."/>
            <person name="Devisetty U.K."/>
            <person name="Aguiy J.C."/>
        </authorList>
    </citation>
    <scope>NUCLEOTIDE SEQUENCE [LARGE SCALE GENOMIC DNA]</scope>
    <source>
        <strain evidence="8">JCA_2017</strain>
    </source>
</reference>
<evidence type="ECO:0000256" key="3">
    <source>
        <dbReference type="ARBA" id="ARBA00022722"/>
    </source>
</evidence>
<feature type="domain" description="Reverse transcriptase RNase H-like" evidence="7">
    <location>
        <begin position="56"/>
        <end position="111"/>
    </location>
</feature>
<sequence length="131" mass="15304">MPLSMLLQKDVDFVFDQPCMEAFQELKKQFTSTSILQAPNWEYPFELMCDASNLINYTTTKKELLAIFFALYKFRSYLLNSKIIIFSDNAALKKPNAKLRLIRWMLLLQEFDLEIKDKKGAVENAIVDHLS</sequence>
<dbReference type="Pfam" id="PF17917">
    <property type="entry name" value="RT_RNaseH"/>
    <property type="match status" value="1"/>
</dbReference>
<comment type="caution">
    <text evidence="8">The sequence shown here is derived from an EMBL/GenBank/DDBJ whole genome shotgun (WGS) entry which is preliminary data.</text>
</comment>
<evidence type="ECO:0000256" key="1">
    <source>
        <dbReference type="ARBA" id="ARBA00022679"/>
    </source>
</evidence>
<gene>
    <name evidence="8" type="primary">pol</name>
    <name evidence="8" type="ORF">CR513_07336</name>
</gene>
<dbReference type="GO" id="GO:0016787">
    <property type="term" value="F:hydrolase activity"/>
    <property type="evidence" value="ECO:0007669"/>
    <property type="project" value="UniProtKB-KW"/>
</dbReference>
<name>A0A371I062_MUCPR</name>
<protein>
    <submittedName>
        <fullName evidence="8">Retrovirus-related Pol polyprotein from transposon 17.6</fullName>
    </submittedName>
</protein>
<evidence type="ECO:0000256" key="2">
    <source>
        <dbReference type="ARBA" id="ARBA00022695"/>
    </source>
</evidence>
<evidence type="ECO:0000256" key="6">
    <source>
        <dbReference type="ARBA" id="ARBA00022918"/>
    </source>
</evidence>
<dbReference type="InterPro" id="IPR043128">
    <property type="entry name" value="Rev_trsase/Diguanyl_cyclase"/>
</dbReference>
<dbReference type="Proteomes" id="UP000257109">
    <property type="component" value="Unassembled WGS sequence"/>
</dbReference>
<keyword evidence="5" id="KW-0378">Hydrolase</keyword>
<evidence type="ECO:0000313" key="8">
    <source>
        <dbReference type="EMBL" id="RDY08437.1"/>
    </source>
</evidence>
<dbReference type="Gene3D" id="3.30.70.270">
    <property type="match status" value="1"/>
</dbReference>
<dbReference type="PANTHER" id="PTHR34072:SF57">
    <property type="entry name" value="RNA-DIRECTED DNA POLYMERASE"/>
    <property type="match status" value="1"/>
</dbReference>
<evidence type="ECO:0000313" key="9">
    <source>
        <dbReference type="Proteomes" id="UP000257109"/>
    </source>
</evidence>
<dbReference type="AlphaFoldDB" id="A0A371I062"/>
<evidence type="ECO:0000259" key="7">
    <source>
        <dbReference type="Pfam" id="PF17917"/>
    </source>
</evidence>
<keyword evidence="2" id="KW-0548">Nucleotidyltransferase</keyword>
<dbReference type="OrthoDB" id="1432176at2759"/>
<accession>A0A371I062</accession>
<organism evidence="8 9">
    <name type="scientific">Mucuna pruriens</name>
    <name type="common">Velvet bean</name>
    <name type="synonym">Dolichos pruriens</name>
    <dbReference type="NCBI Taxonomy" id="157652"/>
    <lineage>
        <taxon>Eukaryota</taxon>
        <taxon>Viridiplantae</taxon>
        <taxon>Streptophyta</taxon>
        <taxon>Embryophyta</taxon>
        <taxon>Tracheophyta</taxon>
        <taxon>Spermatophyta</taxon>
        <taxon>Magnoliopsida</taxon>
        <taxon>eudicotyledons</taxon>
        <taxon>Gunneridae</taxon>
        <taxon>Pentapetalae</taxon>
        <taxon>rosids</taxon>
        <taxon>fabids</taxon>
        <taxon>Fabales</taxon>
        <taxon>Fabaceae</taxon>
        <taxon>Papilionoideae</taxon>
        <taxon>50 kb inversion clade</taxon>
        <taxon>NPAAA clade</taxon>
        <taxon>indigoferoid/millettioid clade</taxon>
        <taxon>Phaseoleae</taxon>
        <taxon>Mucuna</taxon>
    </lineage>
</organism>
<keyword evidence="9" id="KW-1185">Reference proteome</keyword>
<dbReference type="GO" id="GO:0004519">
    <property type="term" value="F:endonuclease activity"/>
    <property type="evidence" value="ECO:0007669"/>
    <property type="project" value="UniProtKB-KW"/>
</dbReference>
<keyword evidence="3" id="KW-0540">Nuclease</keyword>
<feature type="non-terminal residue" evidence="8">
    <location>
        <position position="1"/>
    </location>
</feature>
<keyword evidence="4" id="KW-0255">Endonuclease</keyword>
<dbReference type="CDD" id="cd09274">
    <property type="entry name" value="RNase_HI_RT_Ty3"/>
    <property type="match status" value="1"/>
</dbReference>
<proteinExistence type="predicted"/>
<dbReference type="PANTHER" id="PTHR34072">
    <property type="entry name" value="ENZYMATIC POLYPROTEIN-RELATED"/>
    <property type="match status" value="1"/>
</dbReference>
<dbReference type="InterPro" id="IPR043502">
    <property type="entry name" value="DNA/RNA_pol_sf"/>
</dbReference>
<keyword evidence="1" id="KW-0808">Transferase</keyword>
<keyword evidence="6" id="KW-0695">RNA-directed DNA polymerase</keyword>